<reference evidence="1" key="1">
    <citation type="submission" date="2022-01" db="EMBL/GenBank/DDBJ databases">
        <title>Nocardioidaceae gen. sp. A5X3R13.</title>
        <authorList>
            <person name="Lopez Marin M.A."/>
            <person name="Uhlik O."/>
        </authorList>
    </citation>
    <scope>NUCLEOTIDE SEQUENCE</scope>
    <source>
        <strain evidence="1">A5X3R13</strain>
    </source>
</reference>
<sequence>MNEPTVLIVARAPVPGRAKTRLAAYVGDETAARLAGAALLDTIDAADRTGWPVCVAMTGSLADSVMSAEIEEALSPHRRIGQRGGGFAARLAAAHSDADRGGGVVQIGMDTPHVRPEVLRAAGRALTRHDAVLGPAHDGGWWVLAVRDASHAECLRDVPMSTEHTGELTRQALRARGARVADAPALTDVDTWADALEVGAIAPDTRFGRAVAGLRDGDVG</sequence>
<dbReference type="PANTHER" id="PTHR36529">
    <property type="entry name" value="SLL1095 PROTEIN"/>
    <property type="match status" value="1"/>
</dbReference>
<dbReference type="Proteomes" id="UP001164390">
    <property type="component" value="Chromosome"/>
</dbReference>
<evidence type="ECO:0000313" key="1">
    <source>
        <dbReference type="EMBL" id="UYM04554.1"/>
    </source>
</evidence>
<accession>A0AA46TFU0</accession>
<gene>
    <name evidence="1" type="ORF">L0C25_18755</name>
</gene>
<dbReference type="SUPFAM" id="SSF53448">
    <property type="entry name" value="Nucleotide-diphospho-sugar transferases"/>
    <property type="match status" value="1"/>
</dbReference>
<protein>
    <submittedName>
        <fullName evidence="1">DUF2064 domain-containing protein</fullName>
    </submittedName>
</protein>
<dbReference type="AlphaFoldDB" id="A0AA46TFU0"/>
<dbReference type="Gene3D" id="3.90.550.10">
    <property type="entry name" value="Spore Coat Polysaccharide Biosynthesis Protein SpsA, Chain A"/>
    <property type="match status" value="1"/>
</dbReference>
<proteinExistence type="predicted"/>
<dbReference type="EMBL" id="CP094970">
    <property type="protein sequence ID" value="UYM04554.1"/>
    <property type="molecule type" value="Genomic_DNA"/>
</dbReference>
<keyword evidence="2" id="KW-1185">Reference proteome</keyword>
<dbReference type="RefSeq" id="WP_271633293.1">
    <property type="nucleotide sequence ID" value="NZ_CP094970.1"/>
</dbReference>
<dbReference type="Pfam" id="PF09837">
    <property type="entry name" value="DUF2064"/>
    <property type="match status" value="1"/>
</dbReference>
<dbReference type="InterPro" id="IPR029044">
    <property type="entry name" value="Nucleotide-diphossugar_trans"/>
</dbReference>
<dbReference type="PANTHER" id="PTHR36529:SF1">
    <property type="entry name" value="GLYCOSYLTRANSFERASE"/>
    <property type="match status" value="1"/>
</dbReference>
<name>A0AA46TFU0_9ACTN</name>
<dbReference type="InterPro" id="IPR018641">
    <property type="entry name" value="Trfase_1_rSAM/seldom-assoc"/>
</dbReference>
<organism evidence="1 2">
    <name type="scientific">Solicola gregarius</name>
    <dbReference type="NCBI Taxonomy" id="2908642"/>
    <lineage>
        <taxon>Bacteria</taxon>
        <taxon>Bacillati</taxon>
        <taxon>Actinomycetota</taxon>
        <taxon>Actinomycetes</taxon>
        <taxon>Propionibacteriales</taxon>
        <taxon>Nocardioidaceae</taxon>
        <taxon>Solicola</taxon>
    </lineage>
</organism>
<dbReference type="KEGG" id="sgrg:L0C25_18755"/>
<evidence type="ECO:0000313" key="2">
    <source>
        <dbReference type="Proteomes" id="UP001164390"/>
    </source>
</evidence>